<gene>
    <name evidence="1" type="ORF">A3841_01075</name>
</gene>
<protein>
    <submittedName>
        <fullName evidence="1">Uncharacterized protein</fullName>
    </submittedName>
</protein>
<evidence type="ECO:0000313" key="2">
    <source>
        <dbReference type="Proteomes" id="UP000186551"/>
    </source>
</evidence>
<sequence length="77" mass="8911">MRTRFYNPSKLEVSFARAVKDLTQQLETKLDEGERVINTESIHDADNPMVIFKLEDKEGDLHEVVVQIIQRPDSVVK</sequence>
<dbReference type="OrthoDB" id="853580at2"/>
<proteinExistence type="predicted"/>
<keyword evidence="2" id="KW-1185">Reference proteome</keyword>
<accession>A0A1Q5PBG8</accession>
<organism evidence="1 2">
    <name type="scientific">Pontibacter flavimaris</name>
    <dbReference type="NCBI Taxonomy" id="1797110"/>
    <lineage>
        <taxon>Bacteria</taxon>
        <taxon>Pseudomonadati</taxon>
        <taxon>Bacteroidota</taxon>
        <taxon>Cytophagia</taxon>
        <taxon>Cytophagales</taxon>
        <taxon>Hymenobacteraceae</taxon>
        <taxon>Pontibacter</taxon>
    </lineage>
</organism>
<evidence type="ECO:0000313" key="1">
    <source>
        <dbReference type="EMBL" id="OKL39568.1"/>
    </source>
</evidence>
<dbReference type="RefSeq" id="WP_073852906.1">
    <property type="nucleotide sequence ID" value="NZ_LVWA01000008.1"/>
</dbReference>
<dbReference type="Proteomes" id="UP000186551">
    <property type="component" value="Unassembled WGS sequence"/>
</dbReference>
<dbReference type="EMBL" id="LVWA01000008">
    <property type="protein sequence ID" value="OKL39568.1"/>
    <property type="molecule type" value="Genomic_DNA"/>
</dbReference>
<comment type="caution">
    <text evidence="1">The sequence shown here is derived from an EMBL/GenBank/DDBJ whole genome shotgun (WGS) entry which is preliminary data.</text>
</comment>
<name>A0A1Q5PBG8_9BACT</name>
<dbReference type="AlphaFoldDB" id="A0A1Q5PBG8"/>
<reference evidence="1 2" key="1">
    <citation type="submission" date="2016-03" db="EMBL/GenBank/DDBJ databases">
        <title>Genome sequence of Pontibacter sp. nov., of the family cytophagaceae, isolated from marine sediment of the Yellow Sea, China.</title>
        <authorList>
            <person name="Zhang G."/>
            <person name="Zhang R."/>
        </authorList>
    </citation>
    <scope>NUCLEOTIDE SEQUENCE [LARGE SCALE GENOMIC DNA]</scope>
    <source>
        <strain evidence="1 2">S10-8</strain>
    </source>
</reference>